<evidence type="ECO:0000313" key="2">
    <source>
        <dbReference type="Proteomes" id="UP000030710"/>
    </source>
</evidence>
<gene>
    <name evidence="1" type="ORF">J07HQW2_00024</name>
</gene>
<dbReference type="HOGENOM" id="CLU_3194444_0_0_2"/>
<dbReference type="STRING" id="1238425.J07HQW2_00024"/>
<sequence length="45" mass="5007">MISVKRSILILDLGADESSPTTYTPDDFDEDEGNLLEEFANKSTE</sequence>
<dbReference type="Proteomes" id="UP000030710">
    <property type="component" value="Unassembled WGS sequence"/>
</dbReference>
<dbReference type="EMBL" id="KE356561">
    <property type="protein sequence ID" value="ERG93591.1"/>
    <property type="molecule type" value="Genomic_DNA"/>
</dbReference>
<protein>
    <submittedName>
        <fullName evidence="1">Uncharacterized protein</fullName>
    </submittedName>
</protein>
<organism evidence="1 2">
    <name type="scientific">Haloquadratum walsbyi J07HQW2</name>
    <dbReference type="NCBI Taxonomy" id="1238425"/>
    <lineage>
        <taxon>Archaea</taxon>
        <taxon>Methanobacteriati</taxon>
        <taxon>Methanobacteriota</taxon>
        <taxon>Stenosarchaea group</taxon>
        <taxon>Halobacteria</taxon>
        <taxon>Halobacteriales</taxon>
        <taxon>Haloferacaceae</taxon>
        <taxon>Haloquadratum</taxon>
    </lineage>
</organism>
<name>U1PMX1_9EURY</name>
<dbReference type="AlphaFoldDB" id="U1PMX1"/>
<accession>U1PMX1</accession>
<dbReference type="eggNOG" id="arCOG04498">
    <property type="taxonomic scope" value="Archaea"/>
</dbReference>
<evidence type="ECO:0000313" key="1">
    <source>
        <dbReference type="EMBL" id="ERG93591.1"/>
    </source>
</evidence>
<reference evidence="1 2" key="1">
    <citation type="journal article" date="2013" name="PLoS ONE">
        <title>Assembly-driven community genomics of a hypersaline microbial ecosystem.</title>
        <authorList>
            <person name="Podell S."/>
            <person name="Ugalde J.A."/>
            <person name="Narasingarao P."/>
            <person name="Banfield J.F."/>
            <person name="Heidelberg K.B."/>
            <person name="Allen E.E."/>
        </authorList>
    </citation>
    <scope>NUCLEOTIDE SEQUENCE [LARGE SCALE GENOMIC DNA]</scope>
    <source>
        <strain evidence="2">J07HQW2</strain>
    </source>
</reference>
<proteinExistence type="predicted"/>